<comment type="caution">
    <text evidence="4">The sequence shown here is derived from an EMBL/GenBank/DDBJ whole genome shotgun (WGS) entry which is preliminary data.</text>
</comment>
<evidence type="ECO:0000256" key="3">
    <source>
        <dbReference type="RuleBase" id="RU004478"/>
    </source>
</evidence>
<keyword evidence="5" id="KW-1185">Reference proteome</keyword>
<dbReference type="EMBL" id="MKGL01000002">
    <property type="protein sequence ID" value="RNF12726.1"/>
    <property type="molecule type" value="Genomic_DNA"/>
</dbReference>
<accession>A0A422P4T2</accession>
<sequence length="218" mass="23993">MRSLRLRIVPLFAQRSLVPLITSRAWCANQAAKENDQNGANKAKEGPLITQEAFAKMEKELESARESIAELKKDLLYRAADAENARRIGREDVHKAKSYGISSFGKDILEVVDTLEKGLEAMSKIPIEELESNKNMSSIHTGVKLSTKLLLSNLAKHGIEKLIVQKGDKFDPNVHDALMKTSPTPEIPSGHISVVLKGGYKIQDRVLRAPQVGVAGDD</sequence>
<dbReference type="PRINTS" id="PR00773">
    <property type="entry name" value="GRPEPROTEIN"/>
</dbReference>
<protein>
    <submittedName>
        <fullName evidence="4">Co-chaperone GrpE</fullName>
    </submittedName>
</protein>
<dbReference type="InterPro" id="IPR013805">
    <property type="entry name" value="GrpE_CC"/>
</dbReference>
<name>A0A422P4T2_TRYRA</name>
<proteinExistence type="inferred from homology"/>
<reference evidence="4 5" key="1">
    <citation type="journal article" date="2018" name="BMC Genomics">
        <title>Genomic comparison of Trypanosoma conorhini and Trypanosoma rangeli to Trypanosoma cruzi strains of high and low virulence.</title>
        <authorList>
            <person name="Bradwell K.R."/>
            <person name="Koparde V.N."/>
            <person name="Matveyev A.V."/>
            <person name="Serrano M.G."/>
            <person name="Alves J.M."/>
            <person name="Parikh H."/>
            <person name="Huang B."/>
            <person name="Lee V."/>
            <person name="Espinosa-Alvarez O."/>
            <person name="Ortiz P.A."/>
            <person name="Costa-Martins A.G."/>
            <person name="Teixeira M.M."/>
            <person name="Buck G.A."/>
        </authorList>
    </citation>
    <scope>NUCLEOTIDE SEQUENCE [LARGE SCALE GENOMIC DNA]</scope>
    <source>
        <strain evidence="4 5">AM80</strain>
    </source>
</reference>
<keyword evidence="2" id="KW-0143">Chaperone</keyword>
<dbReference type="GO" id="GO:0030150">
    <property type="term" value="P:protein import into mitochondrial matrix"/>
    <property type="evidence" value="ECO:0007669"/>
    <property type="project" value="TreeGrafter"/>
</dbReference>
<organism evidence="4 5">
    <name type="scientific">Trypanosoma rangeli</name>
    <dbReference type="NCBI Taxonomy" id="5698"/>
    <lineage>
        <taxon>Eukaryota</taxon>
        <taxon>Discoba</taxon>
        <taxon>Euglenozoa</taxon>
        <taxon>Kinetoplastea</taxon>
        <taxon>Metakinetoplastina</taxon>
        <taxon>Trypanosomatida</taxon>
        <taxon>Trypanosomatidae</taxon>
        <taxon>Trypanosoma</taxon>
        <taxon>Herpetosoma</taxon>
    </lineage>
</organism>
<dbReference type="GO" id="GO:0006457">
    <property type="term" value="P:protein folding"/>
    <property type="evidence" value="ECO:0007669"/>
    <property type="project" value="InterPro"/>
</dbReference>
<dbReference type="SUPFAM" id="SSF51064">
    <property type="entry name" value="Head domain of nucleotide exchange factor GrpE"/>
    <property type="match status" value="1"/>
</dbReference>
<dbReference type="GO" id="GO:0042803">
    <property type="term" value="F:protein homodimerization activity"/>
    <property type="evidence" value="ECO:0007669"/>
    <property type="project" value="InterPro"/>
</dbReference>
<evidence type="ECO:0000256" key="1">
    <source>
        <dbReference type="ARBA" id="ARBA00009054"/>
    </source>
</evidence>
<dbReference type="OrthoDB" id="201635at2759"/>
<evidence type="ECO:0000256" key="2">
    <source>
        <dbReference type="ARBA" id="ARBA00023186"/>
    </source>
</evidence>
<evidence type="ECO:0000313" key="5">
    <source>
        <dbReference type="Proteomes" id="UP000283634"/>
    </source>
</evidence>
<evidence type="ECO:0000313" key="4">
    <source>
        <dbReference type="EMBL" id="RNF12726.1"/>
    </source>
</evidence>
<dbReference type="Proteomes" id="UP000283634">
    <property type="component" value="Unassembled WGS sequence"/>
</dbReference>
<dbReference type="PANTHER" id="PTHR21237:SF23">
    <property type="entry name" value="GRPE PROTEIN HOMOLOG, MITOCHONDRIAL"/>
    <property type="match status" value="1"/>
</dbReference>
<dbReference type="InterPro" id="IPR000740">
    <property type="entry name" value="GrpE"/>
</dbReference>
<dbReference type="InterPro" id="IPR009012">
    <property type="entry name" value="GrpE_head"/>
</dbReference>
<comment type="similarity">
    <text evidence="1 3">Belongs to the GrpE family.</text>
</comment>
<dbReference type="GO" id="GO:0051082">
    <property type="term" value="F:unfolded protein binding"/>
    <property type="evidence" value="ECO:0007669"/>
    <property type="project" value="TreeGrafter"/>
</dbReference>
<dbReference type="GeneID" id="40324011"/>
<dbReference type="Gene3D" id="2.30.22.10">
    <property type="entry name" value="Head domain of nucleotide exchange factor GrpE"/>
    <property type="match status" value="1"/>
</dbReference>
<dbReference type="GO" id="GO:0051087">
    <property type="term" value="F:protein-folding chaperone binding"/>
    <property type="evidence" value="ECO:0007669"/>
    <property type="project" value="InterPro"/>
</dbReference>
<gene>
    <name evidence="4" type="ORF">TraAM80_00078</name>
</gene>
<dbReference type="GO" id="GO:0001405">
    <property type="term" value="C:PAM complex, Tim23 associated import motor"/>
    <property type="evidence" value="ECO:0007669"/>
    <property type="project" value="TreeGrafter"/>
</dbReference>
<dbReference type="GO" id="GO:0000774">
    <property type="term" value="F:adenyl-nucleotide exchange factor activity"/>
    <property type="evidence" value="ECO:0007669"/>
    <property type="project" value="InterPro"/>
</dbReference>
<dbReference type="HAMAP" id="MF_01151">
    <property type="entry name" value="GrpE"/>
    <property type="match status" value="1"/>
</dbReference>
<dbReference type="OMA" id="PHRHQAI"/>
<dbReference type="RefSeq" id="XP_029242916.1">
    <property type="nucleotide sequence ID" value="XM_029377173.1"/>
</dbReference>
<dbReference type="SUPFAM" id="SSF58014">
    <property type="entry name" value="Coiled-coil domain of nucleotide exchange factor GrpE"/>
    <property type="match status" value="1"/>
</dbReference>
<dbReference type="CDD" id="cd00446">
    <property type="entry name" value="GrpE"/>
    <property type="match status" value="1"/>
</dbReference>
<dbReference type="Pfam" id="PF01025">
    <property type="entry name" value="GrpE"/>
    <property type="match status" value="1"/>
</dbReference>
<dbReference type="Gene3D" id="3.90.20.20">
    <property type="match status" value="1"/>
</dbReference>
<dbReference type="AlphaFoldDB" id="A0A422P4T2"/>
<dbReference type="PANTHER" id="PTHR21237">
    <property type="entry name" value="GRPE PROTEIN"/>
    <property type="match status" value="1"/>
</dbReference>